<proteinExistence type="predicted"/>
<dbReference type="Proteomes" id="UP001558850">
    <property type="component" value="Unassembled WGS sequence"/>
</dbReference>
<evidence type="ECO:0000313" key="1">
    <source>
        <dbReference type="EMBL" id="MEX3933287.1"/>
    </source>
</evidence>
<name>A0ACC6U143_9BURK</name>
<organism evidence="1 2">
    <name type="scientific">Paraburkholderia phymatum</name>
    <dbReference type="NCBI Taxonomy" id="148447"/>
    <lineage>
        <taxon>Bacteria</taxon>
        <taxon>Pseudomonadati</taxon>
        <taxon>Pseudomonadota</taxon>
        <taxon>Betaproteobacteria</taxon>
        <taxon>Burkholderiales</taxon>
        <taxon>Burkholderiaceae</taxon>
        <taxon>Paraburkholderia</taxon>
    </lineage>
</organism>
<comment type="caution">
    <text evidence="1">The sequence shown here is derived from an EMBL/GenBank/DDBJ whole genome shotgun (WGS) entry which is preliminary data.</text>
</comment>
<reference evidence="1" key="1">
    <citation type="submission" date="2024-07" db="EMBL/GenBank/DDBJ databases">
        <title>A survey of Mimosa microsymbionts across Brazilian biomes reveals a high diversity of Paraburkholderia nodulating endemic species, but also that Cupriavidus is common as a symbiont of widespread species.</title>
        <authorList>
            <person name="Rouws L."/>
            <person name="Barauna A."/>
            <person name="Beukes C."/>
            <person name="Rouws J.R.C."/>
            <person name="De Faria S.M."/>
            <person name="Gross E."/>
            <person name="Bueno Dos Reis Junior F."/>
            <person name="Simon M.F."/>
            <person name="Maluk M."/>
            <person name="Odee D.W."/>
            <person name="Kenicer G."/>
            <person name="Young J.P.W."/>
            <person name="Reis V.M."/>
            <person name="Zilli J."/>
            <person name="James E.K."/>
        </authorList>
    </citation>
    <scope>NUCLEOTIDE SEQUENCE</scope>
    <source>
        <strain evidence="1">EG181B</strain>
    </source>
</reference>
<gene>
    <name evidence="1" type="ORF">AB4Y32_16040</name>
</gene>
<keyword evidence="2" id="KW-1185">Reference proteome</keyword>
<dbReference type="EMBL" id="JBFRCH010000007">
    <property type="protein sequence ID" value="MEX3933287.1"/>
    <property type="molecule type" value="Genomic_DNA"/>
</dbReference>
<sequence length="64" mass="7157">MSQAPVCAFIRQHAVSVEMLPNGNLICEEQYAGDGFPDAACELYGPYWTVIENSMRAARDWLGY</sequence>
<accession>A0ACC6U143</accession>
<protein>
    <submittedName>
        <fullName evidence="1">Uncharacterized protein</fullName>
    </submittedName>
</protein>
<evidence type="ECO:0000313" key="2">
    <source>
        <dbReference type="Proteomes" id="UP001558850"/>
    </source>
</evidence>